<proteinExistence type="predicted"/>
<dbReference type="Proteomes" id="UP000283128">
    <property type="component" value="Unassembled WGS sequence"/>
</dbReference>
<gene>
    <name evidence="1" type="ORF">EOT10_25370</name>
</gene>
<evidence type="ECO:0000313" key="1">
    <source>
        <dbReference type="EMBL" id="RVU21355.1"/>
    </source>
</evidence>
<dbReference type="AlphaFoldDB" id="A0A3S2VES3"/>
<dbReference type="GO" id="GO:0005975">
    <property type="term" value="P:carbohydrate metabolic process"/>
    <property type="evidence" value="ECO:0007669"/>
    <property type="project" value="UniProtKB-ARBA"/>
</dbReference>
<protein>
    <submittedName>
        <fullName evidence="1">Uncharacterized protein</fullName>
    </submittedName>
</protein>
<keyword evidence="2" id="KW-1185">Reference proteome</keyword>
<comment type="caution">
    <text evidence="1">The sequence shown here is derived from an EMBL/GenBank/DDBJ whole genome shotgun (WGS) entry which is preliminary data.</text>
</comment>
<dbReference type="EMBL" id="RZYA01000013">
    <property type="protein sequence ID" value="RVU21355.1"/>
    <property type="molecule type" value="Genomic_DNA"/>
</dbReference>
<organism evidence="1 2">
    <name type="scientific">Streptomyces antnestii</name>
    <dbReference type="NCBI Taxonomy" id="2494256"/>
    <lineage>
        <taxon>Bacteria</taxon>
        <taxon>Bacillati</taxon>
        <taxon>Actinomycetota</taxon>
        <taxon>Actinomycetes</taxon>
        <taxon>Kitasatosporales</taxon>
        <taxon>Streptomycetaceae</taxon>
        <taxon>Streptomyces</taxon>
    </lineage>
</organism>
<sequence>MVIVDCAGPGRKAGKRRAAGKADSTVTVRVTSQAPGTNDFSVGVDLLDGGGRLVENVSKSVTLDEGETETLTLRMTMPRQAAKVYRCANPLATTV</sequence>
<dbReference type="InterPro" id="IPR013783">
    <property type="entry name" value="Ig-like_fold"/>
</dbReference>
<evidence type="ECO:0000313" key="2">
    <source>
        <dbReference type="Proteomes" id="UP000283128"/>
    </source>
</evidence>
<reference evidence="1 2" key="1">
    <citation type="submission" date="2019-01" db="EMBL/GenBank/DDBJ databases">
        <title>Genome sequences of Streptomyces and Rhizobium isolates collected from root and soil.</title>
        <authorList>
            <person name="Chhettri S."/>
            <person name="Sevigny J.L."/>
            <person name="Sen A."/>
            <person name="Ennis N."/>
            <person name="Tisa L."/>
        </authorList>
    </citation>
    <scope>NUCLEOTIDE SEQUENCE [LARGE SCALE GENOMIC DNA]</scope>
    <source>
        <strain evidence="1 2">San01</strain>
    </source>
</reference>
<accession>A0A3S2VES3</accession>
<dbReference type="Gene3D" id="2.60.40.10">
    <property type="entry name" value="Immunoglobulins"/>
    <property type="match status" value="1"/>
</dbReference>
<name>A0A3S2VES3_9ACTN</name>